<dbReference type="VEuPathDB" id="TriTrypDB:Tc_MARK_3868"/>
<dbReference type="Pfam" id="PF00078">
    <property type="entry name" value="RVT_1"/>
    <property type="match status" value="1"/>
</dbReference>
<gene>
    <name evidence="2" type="ORF">C3747_78g188</name>
</gene>
<reference evidence="2 3" key="1">
    <citation type="journal article" date="2018" name="Microb. Genom.">
        <title>Expanding an expanded genome: long-read sequencing of Trypanosoma cruzi.</title>
        <authorList>
            <person name="Berna L."/>
            <person name="Rodriguez M."/>
            <person name="Chiribao M.L."/>
            <person name="Parodi-Talice A."/>
            <person name="Pita S."/>
            <person name="Rijo G."/>
            <person name="Alvarez-Valin F."/>
            <person name="Robello C."/>
        </authorList>
    </citation>
    <scope>NUCLEOTIDE SEQUENCE [LARGE SCALE GENOMIC DNA]</scope>
    <source>
        <strain evidence="2 3">TCC</strain>
    </source>
</reference>
<dbReference type="VEuPathDB" id="TriTrypDB:TcCL_Unassigned04899"/>
<dbReference type="AlphaFoldDB" id="A0A2V2WLK3"/>
<dbReference type="InterPro" id="IPR000477">
    <property type="entry name" value="RT_dom"/>
</dbReference>
<evidence type="ECO:0000313" key="3">
    <source>
        <dbReference type="Proteomes" id="UP000246078"/>
    </source>
</evidence>
<proteinExistence type="predicted"/>
<dbReference type="EMBL" id="PRFC01000078">
    <property type="protein sequence ID" value="PWV09490.1"/>
    <property type="molecule type" value="Genomic_DNA"/>
</dbReference>
<dbReference type="VEuPathDB" id="TriTrypDB:TcBrA4_0070380"/>
<dbReference type="VEuPathDB" id="TriTrypDB:TcG_10757"/>
<dbReference type="VEuPathDB" id="TriTrypDB:TCSYLVIO_008504"/>
<dbReference type="Proteomes" id="UP000246078">
    <property type="component" value="Unassembled WGS sequence"/>
</dbReference>
<comment type="caution">
    <text evidence="2">The sequence shown here is derived from an EMBL/GenBank/DDBJ whole genome shotgun (WGS) entry which is preliminary data.</text>
</comment>
<dbReference type="PANTHER" id="PTHR33332">
    <property type="entry name" value="REVERSE TRANSCRIPTASE DOMAIN-CONTAINING PROTEIN"/>
    <property type="match status" value="1"/>
</dbReference>
<dbReference type="VEuPathDB" id="TriTrypDB:C4B63_15g256"/>
<name>A0A2V2WLK3_TRYCR</name>
<organism evidence="2 3">
    <name type="scientific">Trypanosoma cruzi</name>
    <dbReference type="NCBI Taxonomy" id="5693"/>
    <lineage>
        <taxon>Eukaryota</taxon>
        <taxon>Discoba</taxon>
        <taxon>Euglenozoa</taxon>
        <taxon>Kinetoplastea</taxon>
        <taxon>Metakinetoplastina</taxon>
        <taxon>Trypanosomatida</taxon>
        <taxon>Trypanosomatidae</taxon>
        <taxon>Trypanosoma</taxon>
        <taxon>Schizotrypanum</taxon>
    </lineage>
</organism>
<dbReference type="PROSITE" id="PS50878">
    <property type="entry name" value="RT_POL"/>
    <property type="match status" value="1"/>
</dbReference>
<dbReference type="VEuPathDB" id="TriTrypDB:TCDM_12951"/>
<evidence type="ECO:0000313" key="2">
    <source>
        <dbReference type="EMBL" id="PWV09490.1"/>
    </source>
</evidence>
<evidence type="ECO:0000259" key="1">
    <source>
        <dbReference type="PROSITE" id="PS50878"/>
    </source>
</evidence>
<accession>A0A2V2WLK3</accession>
<dbReference type="VEuPathDB" id="TriTrypDB:TcCLB.508427.10"/>
<feature type="domain" description="Reverse transcriptase" evidence="1">
    <location>
        <begin position="1"/>
        <end position="165"/>
    </location>
</feature>
<dbReference type="VEuPathDB" id="TriTrypDB:C3747_78g188"/>
<sequence>MLDRLPRLGPRTKRWLHNYLRGRYVRVCAREQHSRKQLTSTGVPQGSVPGPQLFLYCVDDLLRRLHNIYSASAFMYADEHTLVASGADIHACAAAMQPALSLITKWATEHNLKISADRSEPLYSATPHTGGLTRTPRTVVWAMETQAGGPTRCVCPEMRLIGPSILVCTPPPLQGRSCHAAISRVWSYRWARPITPCDPFWSHTFIVCYFITVGQFSRTSLPPASIMRKYGTAEVVKRPLAQAHIEKIRLSTWNPIFSRSGRYFGSVRSRNANAIHASTTTGICVPLSTRNRCRLPCMGKRRHRSRFREMLLLMDCNASV</sequence>
<protein>
    <recommendedName>
        <fullName evidence="1">Reverse transcriptase domain-containing protein</fullName>
    </recommendedName>
</protein>
<dbReference type="VEuPathDB" id="TriTrypDB:ECC02_009589"/>